<proteinExistence type="predicted"/>
<dbReference type="EMBL" id="GEDG01019702">
    <property type="protein sequence ID" value="JAP19720.1"/>
    <property type="molecule type" value="Transcribed_RNA"/>
</dbReference>
<keyword evidence="1" id="KW-0472">Membrane</keyword>
<sequence length="70" mass="8082">MTLIFKNLLIKPARVMISYIAYIGYLAKICFSILRAKRCDCLLLSCIELLMQLDLFVGLLCRSFAIVKHR</sequence>
<dbReference type="AlphaFoldDB" id="A0A0V0HHS9"/>
<evidence type="ECO:0000256" key="1">
    <source>
        <dbReference type="SAM" id="Phobius"/>
    </source>
</evidence>
<organism evidence="2">
    <name type="scientific">Solanum chacoense</name>
    <name type="common">Chaco potato</name>
    <dbReference type="NCBI Taxonomy" id="4108"/>
    <lineage>
        <taxon>Eukaryota</taxon>
        <taxon>Viridiplantae</taxon>
        <taxon>Streptophyta</taxon>
        <taxon>Embryophyta</taxon>
        <taxon>Tracheophyta</taxon>
        <taxon>Spermatophyta</taxon>
        <taxon>Magnoliopsida</taxon>
        <taxon>eudicotyledons</taxon>
        <taxon>Gunneridae</taxon>
        <taxon>Pentapetalae</taxon>
        <taxon>asterids</taxon>
        <taxon>lamiids</taxon>
        <taxon>Solanales</taxon>
        <taxon>Solanaceae</taxon>
        <taxon>Solanoideae</taxon>
        <taxon>Solaneae</taxon>
        <taxon>Solanum</taxon>
    </lineage>
</organism>
<protein>
    <submittedName>
        <fullName evidence="2">Putative ovule protein</fullName>
    </submittedName>
</protein>
<name>A0A0V0HHS9_SOLCH</name>
<accession>A0A0V0HHS9</accession>
<keyword evidence="1" id="KW-1133">Transmembrane helix</keyword>
<evidence type="ECO:0000313" key="2">
    <source>
        <dbReference type="EMBL" id="JAP19720.1"/>
    </source>
</evidence>
<feature type="transmembrane region" description="Helical" evidence="1">
    <location>
        <begin position="16"/>
        <end position="34"/>
    </location>
</feature>
<keyword evidence="1" id="KW-0812">Transmembrane</keyword>
<reference evidence="2" key="1">
    <citation type="submission" date="2015-12" db="EMBL/GenBank/DDBJ databases">
        <title>Gene expression during late stages of embryo sac development: a critical building block for successful pollen-pistil interactions.</title>
        <authorList>
            <person name="Liu Y."/>
            <person name="Joly V."/>
            <person name="Sabar M."/>
            <person name="Matton D.P."/>
        </authorList>
    </citation>
    <scope>NUCLEOTIDE SEQUENCE</scope>
</reference>